<dbReference type="EMBL" id="RJKE01000001">
    <property type="protein sequence ID" value="ROO88228.1"/>
    <property type="molecule type" value="Genomic_DNA"/>
</dbReference>
<dbReference type="Proteomes" id="UP000272400">
    <property type="component" value="Unassembled WGS sequence"/>
</dbReference>
<dbReference type="AlphaFoldDB" id="A0A3N1D571"/>
<gene>
    <name evidence="2" type="ORF">EDD29_5891</name>
</gene>
<protein>
    <submittedName>
        <fullName evidence="2">Uncharacterized protein</fullName>
    </submittedName>
</protein>
<name>A0A3N1D571_9ACTN</name>
<feature type="coiled-coil region" evidence="1">
    <location>
        <begin position="443"/>
        <end position="505"/>
    </location>
</feature>
<feature type="coiled-coil region" evidence="1">
    <location>
        <begin position="225"/>
        <end position="294"/>
    </location>
</feature>
<dbReference type="OrthoDB" id="3444724at2"/>
<evidence type="ECO:0000313" key="2">
    <source>
        <dbReference type="EMBL" id="ROO88228.1"/>
    </source>
</evidence>
<evidence type="ECO:0000313" key="3">
    <source>
        <dbReference type="Proteomes" id="UP000272400"/>
    </source>
</evidence>
<reference evidence="2 3" key="1">
    <citation type="submission" date="2018-11" db="EMBL/GenBank/DDBJ databases">
        <title>Sequencing the genomes of 1000 actinobacteria strains.</title>
        <authorList>
            <person name="Klenk H.-P."/>
        </authorList>
    </citation>
    <scope>NUCLEOTIDE SEQUENCE [LARGE SCALE GENOMIC DNA]</scope>
    <source>
        <strain evidence="2 3">DSM 44254</strain>
    </source>
</reference>
<proteinExistence type="predicted"/>
<accession>A0A3N1D571</accession>
<sequence length="688" mass="71610">MRAEAGIQDRISSGYAALVALYQLLQARGLEPGAAPSVDWAARLAVLRVLREADLPGDRAALAGALLDPAARSVADVAVSTRPERLGELVAEAVRLGERVLFFGAPEALPEDLLAVGPDGRPVGVAWARELEALGEGFAVLDRLHADADALGRARADRETDERAAAEGRIGLTAAIDAALGEKAQARAAADHATRALDGAVAEEGEAAAESAARLESFTAAKAVADEAADTAARAAQAAQAAQQRAVSLEQRLAAARAQVAGAEQAEVDLGRRLDQAREQLPAATAEAERTSAAATEAEALAHATYYRLAGAESALAAVRKRQSLGQRLHLAPAGSELADKRAAVSSHRLENEQAQARAVELHAARQRAEGERAGIAAFLEGGDREIGAAREARRRASEEIPRLEEGLLPARAEHEALAATAAETAGRARAAAEPADEARRHGIAAEERLAAARAALAAAEKNAGETAQAVAVTTQTLVDAEAALADLEKTITADASRLRRAEETAREAVQASSEAAAAVLGDTPEDAWRATAEARRALLSDRPGEAARVTCADPDHVPPGTWDVLFVADAASFTDGDFLLGAVRTRRQVLSASLTAADPAPDPALRPFLAALAVLFGLRQDPDPETAAEAARLTASGLWETLYAEPYAKIVRRLTVLGLDPAEALEAALTDRLETSVFARCLSVAAP</sequence>
<comment type="caution">
    <text evidence="2">The sequence shown here is derived from an EMBL/GenBank/DDBJ whole genome shotgun (WGS) entry which is preliminary data.</text>
</comment>
<keyword evidence="3" id="KW-1185">Reference proteome</keyword>
<organism evidence="2 3">
    <name type="scientific">Actinocorallia herbida</name>
    <dbReference type="NCBI Taxonomy" id="58109"/>
    <lineage>
        <taxon>Bacteria</taxon>
        <taxon>Bacillati</taxon>
        <taxon>Actinomycetota</taxon>
        <taxon>Actinomycetes</taxon>
        <taxon>Streptosporangiales</taxon>
        <taxon>Thermomonosporaceae</taxon>
        <taxon>Actinocorallia</taxon>
    </lineage>
</organism>
<feature type="coiled-coil region" evidence="1">
    <location>
        <begin position="338"/>
        <end position="372"/>
    </location>
</feature>
<evidence type="ECO:0000256" key="1">
    <source>
        <dbReference type="SAM" id="Coils"/>
    </source>
</evidence>
<keyword evidence="1" id="KW-0175">Coiled coil</keyword>
<dbReference type="RefSeq" id="WP_123667492.1">
    <property type="nucleotide sequence ID" value="NZ_RJKE01000001.1"/>
</dbReference>